<dbReference type="PANTHER" id="PTHR40617">
    <property type="entry name" value="TERPENE CYCLASE ASQC"/>
    <property type="match status" value="1"/>
</dbReference>
<feature type="domain" description="AttH" evidence="2">
    <location>
        <begin position="107"/>
        <end position="214"/>
    </location>
</feature>
<reference evidence="3 4" key="1">
    <citation type="submission" date="2018-02" db="EMBL/GenBank/DDBJ databases">
        <title>The genomes of Aspergillus section Nigri reveals drivers in fungal speciation.</title>
        <authorList>
            <consortium name="DOE Joint Genome Institute"/>
            <person name="Vesth T.C."/>
            <person name="Nybo J."/>
            <person name="Theobald S."/>
            <person name="Brandl J."/>
            <person name="Frisvad J.C."/>
            <person name="Nielsen K.F."/>
            <person name="Lyhne E.K."/>
            <person name="Kogle M.E."/>
            <person name="Kuo A."/>
            <person name="Riley R."/>
            <person name="Clum A."/>
            <person name="Nolan M."/>
            <person name="Lipzen A."/>
            <person name="Salamov A."/>
            <person name="Henrissat B."/>
            <person name="Wiebenga A."/>
            <person name="De vries R.P."/>
            <person name="Grigoriev I.V."/>
            <person name="Mortensen U.H."/>
            <person name="Andersen M.R."/>
            <person name="Baker S.E."/>
        </authorList>
    </citation>
    <scope>NUCLEOTIDE SEQUENCE [LARGE SCALE GENOMIC DNA]</scope>
    <source>
        <strain evidence="3 4">CBS 115571</strain>
    </source>
</reference>
<keyword evidence="1" id="KW-0732">Signal</keyword>
<proteinExistence type="predicted"/>
<feature type="signal peptide" evidence="1">
    <location>
        <begin position="1"/>
        <end position="19"/>
    </location>
</feature>
<dbReference type="InterPro" id="IPR053112">
    <property type="entry name" value="Fungal_Dehydratase/Hydratase"/>
</dbReference>
<dbReference type="Pfam" id="PF17186">
    <property type="entry name" value="Lipocalin_9"/>
    <property type="match status" value="1"/>
</dbReference>
<evidence type="ECO:0000259" key="2">
    <source>
        <dbReference type="Pfam" id="PF07143"/>
    </source>
</evidence>
<dbReference type="Pfam" id="PF07143">
    <property type="entry name" value="CrtC"/>
    <property type="match status" value="1"/>
</dbReference>
<dbReference type="PANTHER" id="PTHR40617:SF1">
    <property type="entry name" value="ATTH DOMAIN-CONTAINING PROTEIN-RELATED"/>
    <property type="match status" value="1"/>
</dbReference>
<accession>A0A2V5H628</accession>
<protein>
    <submittedName>
        <fullName evidence="3">Kievitone hydratase</fullName>
    </submittedName>
</protein>
<evidence type="ECO:0000256" key="1">
    <source>
        <dbReference type="SAM" id="SignalP"/>
    </source>
</evidence>
<keyword evidence="4" id="KW-1185">Reference proteome</keyword>
<dbReference type="SUPFAM" id="SSF159245">
    <property type="entry name" value="AttH-like"/>
    <property type="match status" value="1"/>
</dbReference>
<feature type="chain" id="PRO_5016006578" evidence="1">
    <location>
        <begin position="20"/>
        <end position="348"/>
    </location>
</feature>
<gene>
    <name evidence="3" type="ORF">BO99DRAFT_459854</name>
</gene>
<dbReference type="Proteomes" id="UP000249829">
    <property type="component" value="Unassembled WGS sequence"/>
</dbReference>
<organism evidence="3 4">
    <name type="scientific">Aspergillus violaceofuscus (strain CBS 115571)</name>
    <dbReference type="NCBI Taxonomy" id="1450538"/>
    <lineage>
        <taxon>Eukaryota</taxon>
        <taxon>Fungi</taxon>
        <taxon>Dikarya</taxon>
        <taxon>Ascomycota</taxon>
        <taxon>Pezizomycotina</taxon>
        <taxon>Eurotiomycetes</taxon>
        <taxon>Eurotiomycetidae</taxon>
        <taxon>Eurotiales</taxon>
        <taxon>Aspergillaceae</taxon>
        <taxon>Aspergillus</taxon>
    </lineage>
</organism>
<dbReference type="InterPro" id="IPR023374">
    <property type="entry name" value="AttH-like_dom_sf"/>
</dbReference>
<dbReference type="EMBL" id="KZ825139">
    <property type="protein sequence ID" value="PYI18971.1"/>
    <property type="molecule type" value="Genomic_DNA"/>
</dbReference>
<sequence length="348" mass="37960">MKTYSLSLGLAALSALGNAAYTFRPDPASVIVDSRLPVLYNISEAQTVNSNSSGTGSYWSSSFVTGENGRQYLLLSHTLGIAASGSGYYRASIMDLTSMSGYKSYVATGATSTEQASKFAFEADGYGFAALSADKYSRIRTWSDRDGVTFNVTYEATSQAIFNGAVGQFMYGDGPTHEWALPGCRTTGSLTVGGKEIQIDPSQSVSWYDRQWGEGSPTSGNWTWFELNFDDSTTKASIWMIDNADPYRRDRFATMRLESGEAKFIPVSYTPNYRKTWTSNSTGIEYPLEWTIDLGDEGYLLVKSTVEDQEMAGSSKVETAYEGFVTVAGRLNKGPVTGYGIVEMVTIV</sequence>
<evidence type="ECO:0000313" key="3">
    <source>
        <dbReference type="EMBL" id="PYI18971.1"/>
    </source>
</evidence>
<dbReference type="OMA" id="PGYSWYW"/>
<dbReference type="InterPro" id="IPR010791">
    <property type="entry name" value="AttH_dom"/>
</dbReference>
<name>A0A2V5H628_ASPV1</name>
<dbReference type="AlphaFoldDB" id="A0A2V5H628"/>
<dbReference type="Gene3D" id="2.40.370.10">
    <property type="entry name" value="AttH-like domain"/>
    <property type="match status" value="2"/>
</dbReference>
<evidence type="ECO:0000313" key="4">
    <source>
        <dbReference type="Proteomes" id="UP000249829"/>
    </source>
</evidence>
<dbReference type="STRING" id="1450538.A0A2V5H628"/>